<dbReference type="InterPro" id="IPR029063">
    <property type="entry name" value="SAM-dependent_MTases_sf"/>
</dbReference>
<dbReference type="GO" id="GO:0016279">
    <property type="term" value="F:protein-lysine N-methyltransferase activity"/>
    <property type="evidence" value="ECO:0007669"/>
    <property type="project" value="UniProtKB-UniRule"/>
</dbReference>
<feature type="domain" description="Methyltransferase" evidence="6">
    <location>
        <begin position="78"/>
        <end position="226"/>
    </location>
</feature>
<accession>A0A2D3UU39</accession>
<dbReference type="AlphaFoldDB" id="A0A2D3UU39"/>
<dbReference type="GO" id="GO:0032259">
    <property type="term" value="P:methylation"/>
    <property type="evidence" value="ECO:0007669"/>
    <property type="project" value="UniProtKB-KW"/>
</dbReference>
<protein>
    <recommendedName>
        <fullName evidence="5">Protein-lysine N-methyltransferase EFM4</fullName>
        <ecNumber evidence="5">2.1.1.-</ecNumber>
    </recommendedName>
    <alternativeName>
        <fullName evidence="5">Elongation factor methyltransferase 4</fullName>
    </alternativeName>
</protein>
<dbReference type="EMBL" id="FJUY01000006">
    <property type="protein sequence ID" value="CZT18618.1"/>
    <property type="molecule type" value="Genomic_DNA"/>
</dbReference>
<dbReference type="Gene3D" id="3.40.50.150">
    <property type="entry name" value="Vaccinia Virus protein VP39"/>
    <property type="match status" value="1"/>
</dbReference>
<evidence type="ECO:0000256" key="4">
    <source>
        <dbReference type="ARBA" id="ARBA00022691"/>
    </source>
</evidence>
<sequence>MADDIVSPDAAPRARKLLDPSELGTKEYWEAAYVREIENHEGDADDEGIVWFDESNAEDTVLKKLSTYDSQGRGHLDRKHCRFLDLGTGNGHMLFALRDDEDDDGARWTGEMVGVDYSPASVQLARQVNIQRLQALDEERGEEDSGELARIVFEQWDLLCEPPGTWLGEGFDVVLDKGTFDAISLMPHSGQSPHPCEIYREKVTALIKPGSFLFITSCNWTKEELLDWLACEGSQLTFYDEAKYPTFTFGGQTGQSVVTAIFRREG</sequence>
<gene>
    <name evidence="5" type="primary">EFM4</name>
    <name evidence="7" type="ORF">RCC_04462</name>
</gene>
<dbReference type="PANTHER" id="PTHR12843:SF5">
    <property type="entry name" value="EEF1A LYSINE METHYLTRANSFERASE 2"/>
    <property type="match status" value="1"/>
</dbReference>
<proteinExistence type="inferred from homology"/>
<dbReference type="CDD" id="cd02440">
    <property type="entry name" value="AdoMet_MTases"/>
    <property type="match status" value="1"/>
</dbReference>
<dbReference type="SUPFAM" id="SSF53335">
    <property type="entry name" value="S-adenosyl-L-methionine-dependent methyltransferases"/>
    <property type="match status" value="1"/>
</dbReference>
<keyword evidence="2 5" id="KW-0489">Methyltransferase</keyword>
<evidence type="ECO:0000256" key="3">
    <source>
        <dbReference type="ARBA" id="ARBA00022679"/>
    </source>
</evidence>
<comment type="subcellular location">
    <subcellularLocation>
        <location evidence="5">Cytoplasm</location>
    </subcellularLocation>
</comment>
<dbReference type="STRING" id="112498.A0A2D3UU39"/>
<dbReference type="HAMAP" id="MF_03188">
    <property type="entry name" value="Methyltr_EFM4"/>
    <property type="match status" value="1"/>
</dbReference>
<keyword evidence="8" id="KW-1185">Reference proteome</keyword>
<keyword evidence="4 5" id="KW-0949">S-adenosyl-L-methionine</keyword>
<dbReference type="GO" id="GO:0016192">
    <property type="term" value="P:vesicle-mediated transport"/>
    <property type="evidence" value="ECO:0007669"/>
    <property type="project" value="UniProtKB-UniRule"/>
</dbReference>
<evidence type="ECO:0000313" key="7">
    <source>
        <dbReference type="EMBL" id="CZT18618.1"/>
    </source>
</evidence>
<evidence type="ECO:0000259" key="6">
    <source>
        <dbReference type="Pfam" id="PF13847"/>
    </source>
</evidence>
<comment type="similarity">
    <text evidence="5">Belongs to the class I-like SAM-binding methyltransferase superfamily. EFM4 family.</text>
</comment>
<name>A0A2D3UU39_9PEZI</name>
<dbReference type="EC" id="2.1.1.-" evidence="5"/>
<dbReference type="PANTHER" id="PTHR12843">
    <property type="entry name" value="PROTEIN-LYSINE N-METHYLTRANSFERASE METTL10"/>
    <property type="match status" value="1"/>
</dbReference>
<organism evidence="7 8">
    <name type="scientific">Ramularia collo-cygni</name>
    <dbReference type="NCBI Taxonomy" id="112498"/>
    <lineage>
        <taxon>Eukaryota</taxon>
        <taxon>Fungi</taxon>
        <taxon>Dikarya</taxon>
        <taxon>Ascomycota</taxon>
        <taxon>Pezizomycotina</taxon>
        <taxon>Dothideomycetes</taxon>
        <taxon>Dothideomycetidae</taxon>
        <taxon>Mycosphaerellales</taxon>
        <taxon>Mycosphaerellaceae</taxon>
        <taxon>Ramularia</taxon>
    </lineage>
</organism>
<evidence type="ECO:0000256" key="1">
    <source>
        <dbReference type="ARBA" id="ARBA00022490"/>
    </source>
</evidence>
<keyword evidence="5" id="KW-0813">Transport</keyword>
<reference evidence="7 8" key="1">
    <citation type="submission" date="2016-03" db="EMBL/GenBank/DDBJ databases">
        <authorList>
            <person name="Ploux O."/>
        </authorList>
    </citation>
    <scope>NUCLEOTIDE SEQUENCE [LARGE SCALE GENOMIC DNA]</scope>
    <source>
        <strain evidence="7 8">URUG2</strain>
    </source>
</reference>
<evidence type="ECO:0000313" key="8">
    <source>
        <dbReference type="Proteomes" id="UP000225277"/>
    </source>
</evidence>
<dbReference type="Proteomes" id="UP000225277">
    <property type="component" value="Unassembled WGS sequence"/>
</dbReference>
<dbReference type="OrthoDB" id="10069295at2759"/>
<dbReference type="GO" id="GO:0005737">
    <property type="term" value="C:cytoplasm"/>
    <property type="evidence" value="ECO:0007669"/>
    <property type="project" value="UniProtKB-SubCell"/>
</dbReference>
<dbReference type="InterPro" id="IPR026635">
    <property type="entry name" value="Efm4/METTL10"/>
</dbReference>
<dbReference type="InterPro" id="IPR025714">
    <property type="entry name" value="Methyltranfer_dom"/>
</dbReference>
<keyword evidence="3 5" id="KW-0808">Transferase</keyword>
<comment type="function">
    <text evidence="5">S-adenosyl-L-methionine-dependent protein-lysine N-methyltransferase that mono- and dimethylates elongation factor 1-alpha at 'Lys-316'. May play a role in intracellular transport.</text>
</comment>
<evidence type="ECO:0000256" key="5">
    <source>
        <dbReference type="HAMAP-Rule" id="MF_03188"/>
    </source>
</evidence>
<keyword evidence="1 5" id="KW-0963">Cytoplasm</keyword>
<dbReference type="Pfam" id="PF13847">
    <property type="entry name" value="Methyltransf_31"/>
    <property type="match status" value="1"/>
</dbReference>
<evidence type="ECO:0000256" key="2">
    <source>
        <dbReference type="ARBA" id="ARBA00022603"/>
    </source>
</evidence>